<dbReference type="Proteomes" id="UP001215598">
    <property type="component" value="Unassembled WGS sequence"/>
</dbReference>
<keyword evidence="2" id="KW-1133">Transmembrane helix</keyword>
<evidence type="ECO:0000313" key="4">
    <source>
        <dbReference type="Proteomes" id="UP001215598"/>
    </source>
</evidence>
<reference evidence="3" key="1">
    <citation type="submission" date="2023-03" db="EMBL/GenBank/DDBJ databases">
        <title>Massive genome expansion in bonnet fungi (Mycena s.s.) driven by repeated elements and novel gene families across ecological guilds.</title>
        <authorList>
            <consortium name="Lawrence Berkeley National Laboratory"/>
            <person name="Harder C.B."/>
            <person name="Miyauchi S."/>
            <person name="Viragh M."/>
            <person name="Kuo A."/>
            <person name="Thoen E."/>
            <person name="Andreopoulos B."/>
            <person name="Lu D."/>
            <person name="Skrede I."/>
            <person name="Drula E."/>
            <person name="Henrissat B."/>
            <person name="Morin E."/>
            <person name="Kohler A."/>
            <person name="Barry K."/>
            <person name="LaButti K."/>
            <person name="Morin E."/>
            <person name="Salamov A."/>
            <person name="Lipzen A."/>
            <person name="Mereny Z."/>
            <person name="Hegedus B."/>
            <person name="Baldrian P."/>
            <person name="Stursova M."/>
            <person name="Weitz H."/>
            <person name="Taylor A."/>
            <person name="Grigoriev I.V."/>
            <person name="Nagy L.G."/>
            <person name="Martin F."/>
            <person name="Kauserud H."/>
        </authorList>
    </citation>
    <scope>NUCLEOTIDE SEQUENCE</scope>
    <source>
        <strain evidence="3">CBHHK182m</strain>
    </source>
</reference>
<proteinExistence type="predicted"/>
<evidence type="ECO:0000256" key="2">
    <source>
        <dbReference type="SAM" id="Phobius"/>
    </source>
</evidence>
<feature type="region of interest" description="Disordered" evidence="1">
    <location>
        <begin position="148"/>
        <end position="172"/>
    </location>
</feature>
<keyword evidence="2" id="KW-0812">Transmembrane</keyword>
<protein>
    <submittedName>
        <fullName evidence="3">Uncharacterized protein</fullName>
    </submittedName>
</protein>
<dbReference type="AlphaFoldDB" id="A0AAD7IIN6"/>
<keyword evidence="4" id="KW-1185">Reference proteome</keyword>
<keyword evidence="2" id="KW-0472">Membrane</keyword>
<comment type="caution">
    <text evidence="3">The sequence shown here is derived from an EMBL/GenBank/DDBJ whole genome shotgun (WGS) entry which is preliminary data.</text>
</comment>
<gene>
    <name evidence="3" type="ORF">B0H16DRAFT_1693361</name>
</gene>
<feature type="compositionally biased region" description="Polar residues" evidence="1">
    <location>
        <begin position="148"/>
        <end position="164"/>
    </location>
</feature>
<evidence type="ECO:0000313" key="3">
    <source>
        <dbReference type="EMBL" id="KAJ7743795.1"/>
    </source>
</evidence>
<organism evidence="3 4">
    <name type="scientific">Mycena metata</name>
    <dbReference type="NCBI Taxonomy" id="1033252"/>
    <lineage>
        <taxon>Eukaryota</taxon>
        <taxon>Fungi</taxon>
        <taxon>Dikarya</taxon>
        <taxon>Basidiomycota</taxon>
        <taxon>Agaricomycotina</taxon>
        <taxon>Agaricomycetes</taxon>
        <taxon>Agaricomycetidae</taxon>
        <taxon>Agaricales</taxon>
        <taxon>Marasmiineae</taxon>
        <taxon>Mycenaceae</taxon>
        <taxon>Mycena</taxon>
    </lineage>
</organism>
<accession>A0AAD7IIN6</accession>
<feature type="transmembrane region" description="Helical" evidence="2">
    <location>
        <begin position="57"/>
        <end position="76"/>
    </location>
</feature>
<evidence type="ECO:0000256" key="1">
    <source>
        <dbReference type="SAM" id="MobiDB-lite"/>
    </source>
</evidence>
<dbReference type="EMBL" id="JARKIB010000089">
    <property type="protein sequence ID" value="KAJ7743795.1"/>
    <property type="molecule type" value="Genomic_DNA"/>
</dbReference>
<name>A0AAD7IIN6_9AGAR</name>
<sequence length="234" mass="25225">MAGPPRNQLKQNVSTSGGYMAASLPVQLGLQLTTSWSPMCWAFIGASWPHVSDNITLALHIILPLSAILAIIAFAMKTSPPKSLPERAGALEEPRRRAGAGLYESLALRGRRVGSALSKHPEFYLPVYQTSNKLSPIDLICFSARSARSTPTPISGQARSQTPRHSGESCGESKKVVRAFRSVLEADQAKLGQKTFKGSDMEDKIDEFQQMVDNIIDIGAMDATTSTQDQPGGV</sequence>